<dbReference type="CDD" id="cd05936">
    <property type="entry name" value="FC-FACS_FadD_like"/>
    <property type="match status" value="1"/>
</dbReference>
<dbReference type="RefSeq" id="WP_012931900.1">
    <property type="nucleotide sequence ID" value="NC_013739.1"/>
</dbReference>
<dbReference type="Pfam" id="PF00501">
    <property type="entry name" value="AMP-binding"/>
    <property type="match status" value="1"/>
</dbReference>
<accession>D3F776</accession>
<dbReference type="PROSITE" id="PS00455">
    <property type="entry name" value="AMP_BINDING"/>
    <property type="match status" value="1"/>
</dbReference>
<dbReference type="InterPro" id="IPR045851">
    <property type="entry name" value="AMP-bd_C_sf"/>
</dbReference>
<dbReference type="InterPro" id="IPR025110">
    <property type="entry name" value="AMP-bd_C"/>
</dbReference>
<evidence type="ECO:0000259" key="1">
    <source>
        <dbReference type="Pfam" id="PF00501"/>
    </source>
</evidence>
<dbReference type="HOGENOM" id="CLU_000022_59_9_11"/>
<dbReference type="Proteomes" id="UP000008229">
    <property type="component" value="Chromosome"/>
</dbReference>
<evidence type="ECO:0000259" key="2">
    <source>
        <dbReference type="Pfam" id="PF13193"/>
    </source>
</evidence>
<dbReference type="Gene3D" id="3.30.300.30">
    <property type="match status" value="1"/>
</dbReference>
<name>D3F776_CONWI</name>
<dbReference type="Gene3D" id="3.40.50.12780">
    <property type="entry name" value="N-terminal domain of ligase-like"/>
    <property type="match status" value="1"/>
</dbReference>
<dbReference type="InterPro" id="IPR000873">
    <property type="entry name" value="AMP-dep_synth/lig_dom"/>
</dbReference>
<organism evidence="3 4">
    <name type="scientific">Conexibacter woesei (strain DSM 14684 / CCUG 47730 / CIP 108061 / JCM 11494 / NBRC 100937 / ID131577)</name>
    <dbReference type="NCBI Taxonomy" id="469383"/>
    <lineage>
        <taxon>Bacteria</taxon>
        <taxon>Bacillati</taxon>
        <taxon>Actinomycetota</taxon>
        <taxon>Thermoleophilia</taxon>
        <taxon>Solirubrobacterales</taxon>
        <taxon>Conexibacteraceae</taxon>
        <taxon>Conexibacter</taxon>
    </lineage>
</organism>
<dbReference type="AlphaFoldDB" id="D3F776"/>
<feature type="domain" description="AMP-binding enzyme C-terminal" evidence="2">
    <location>
        <begin position="417"/>
        <end position="496"/>
    </location>
</feature>
<dbReference type="KEGG" id="cwo:Cwoe_0411"/>
<dbReference type="SUPFAM" id="SSF56801">
    <property type="entry name" value="Acetyl-CoA synthetase-like"/>
    <property type="match status" value="1"/>
</dbReference>
<dbReference type="GO" id="GO:0016877">
    <property type="term" value="F:ligase activity, forming carbon-sulfur bonds"/>
    <property type="evidence" value="ECO:0007669"/>
    <property type="project" value="UniProtKB-ARBA"/>
</dbReference>
<sequence length="513" mass="54534">MQLSLASVLHESALRFPDRVAAIEDAREATYRELWDGALARAAVLRELGVRPGDRVALLAPNGIDFVTAYFGIVAAGAVVVPVAPMLVADEIEHLVRDSGARLALAEHGCAAQLAPAVAAAGVPAVVLRDGGDDDLTTRAGDVNPLPAAVARTSEEPAVLFYTSGTTGRPKGAILSHGNLVMNCFVNAFMANEFRGDDVVLGCLPLFHTFGQTVAMNSAFLVGATVVLQPRFDAADALALMRRHDVNVLIGVPTMYIALLEALGDGEPVALRMCVSGGAPLPVAVLEAFEARFGCCVQEGYGLSETSPTATVNQPSFGLRPGSIGHPLWGVEVEIARPEVEDRIELLGEEQLGEIVIRGHNVFAGYHGLPEATAAALVDGWFRTGDLGVKDADGFRHVIDRKKDMILRGGYNVYPREVEEALARHPQVEQVAVVGVPHPTHGEEVLAVVVARARAAGEDPLTAEELIAWAAERVARHKRPRLVAFAGSLPLGPSRKVLKRELRAQYAHLGEAP</sequence>
<feature type="domain" description="AMP-dependent synthetase/ligase" evidence="1">
    <location>
        <begin position="10"/>
        <end position="367"/>
    </location>
</feature>
<dbReference type="InterPro" id="IPR020845">
    <property type="entry name" value="AMP-binding_CS"/>
</dbReference>
<evidence type="ECO:0000313" key="3">
    <source>
        <dbReference type="EMBL" id="ADB48847.1"/>
    </source>
</evidence>
<dbReference type="Pfam" id="PF13193">
    <property type="entry name" value="AMP-binding_C"/>
    <property type="match status" value="1"/>
</dbReference>
<protein>
    <submittedName>
        <fullName evidence="3">AMP-dependent synthetase and ligase</fullName>
    </submittedName>
</protein>
<reference evidence="4" key="2">
    <citation type="submission" date="2010-01" db="EMBL/GenBank/DDBJ databases">
        <title>The complete genome of Conexibacter woesei DSM 14684.</title>
        <authorList>
            <consortium name="US DOE Joint Genome Institute (JGI-PGF)"/>
            <person name="Lucas S."/>
            <person name="Copeland A."/>
            <person name="Lapidus A."/>
            <person name="Glavina del Rio T."/>
            <person name="Dalin E."/>
            <person name="Tice H."/>
            <person name="Bruce D."/>
            <person name="Goodwin L."/>
            <person name="Pitluck S."/>
            <person name="Kyrpides N."/>
            <person name="Mavromatis K."/>
            <person name="Ivanova N."/>
            <person name="Mikhailova N."/>
            <person name="Chertkov O."/>
            <person name="Brettin T."/>
            <person name="Detter J.C."/>
            <person name="Han C."/>
            <person name="Larimer F."/>
            <person name="Land M."/>
            <person name="Hauser L."/>
            <person name="Markowitz V."/>
            <person name="Cheng J.-F."/>
            <person name="Hugenholtz P."/>
            <person name="Woyke T."/>
            <person name="Wu D."/>
            <person name="Pukall R."/>
            <person name="Steenblock K."/>
            <person name="Schneider S."/>
            <person name="Klenk H.-P."/>
            <person name="Eisen J.A."/>
        </authorList>
    </citation>
    <scope>NUCLEOTIDE SEQUENCE [LARGE SCALE GENOMIC DNA]</scope>
    <source>
        <strain evidence="4">DSM 14684 / CIP 108061 / JCM 11494 / NBRC 100937 / ID131577</strain>
    </source>
</reference>
<dbReference type="eggNOG" id="COG0318">
    <property type="taxonomic scope" value="Bacteria"/>
</dbReference>
<gene>
    <name evidence="3" type="ordered locus">Cwoe_0411</name>
</gene>
<dbReference type="EMBL" id="CP001854">
    <property type="protein sequence ID" value="ADB48847.1"/>
    <property type="molecule type" value="Genomic_DNA"/>
</dbReference>
<dbReference type="InterPro" id="IPR042099">
    <property type="entry name" value="ANL_N_sf"/>
</dbReference>
<dbReference type="PANTHER" id="PTHR43767">
    <property type="entry name" value="LONG-CHAIN-FATTY-ACID--COA LIGASE"/>
    <property type="match status" value="1"/>
</dbReference>
<keyword evidence="4" id="KW-1185">Reference proteome</keyword>
<proteinExistence type="predicted"/>
<dbReference type="STRING" id="469383.Cwoe_0411"/>
<evidence type="ECO:0000313" key="4">
    <source>
        <dbReference type="Proteomes" id="UP000008229"/>
    </source>
</evidence>
<reference evidence="3 4" key="1">
    <citation type="journal article" date="2010" name="Stand. Genomic Sci.">
        <title>Complete genome sequence of Conexibacter woesei type strain (ID131577).</title>
        <authorList>
            <person name="Pukall R."/>
            <person name="Lapidus A."/>
            <person name="Glavina Del Rio T."/>
            <person name="Copeland A."/>
            <person name="Tice H."/>
            <person name="Cheng J.-F."/>
            <person name="Lucas S."/>
            <person name="Chen F."/>
            <person name="Nolan M."/>
            <person name="Bruce D."/>
            <person name="Goodwin L."/>
            <person name="Pitluck S."/>
            <person name="Mavromatis K."/>
            <person name="Ivanova N."/>
            <person name="Ovchinnikova G."/>
            <person name="Pati A."/>
            <person name="Chen A."/>
            <person name="Palaniappan K."/>
            <person name="Land M."/>
            <person name="Hauser L."/>
            <person name="Chang Y.-J."/>
            <person name="Jeffries C.D."/>
            <person name="Chain P."/>
            <person name="Meincke L."/>
            <person name="Sims D."/>
            <person name="Brettin T."/>
            <person name="Detter J.C."/>
            <person name="Rohde M."/>
            <person name="Goeker M."/>
            <person name="Bristow J."/>
            <person name="Eisen J.A."/>
            <person name="Markowitz V."/>
            <person name="Kyrpides N.C."/>
            <person name="Klenk H.-P."/>
            <person name="Hugenholtz P."/>
        </authorList>
    </citation>
    <scope>NUCLEOTIDE SEQUENCE [LARGE SCALE GENOMIC DNA]</scope>
    <source>
        <strain evidence="4">DSM 14684 / CIP 108061 / JCM 11494 / NBRC 100937 / ID131577</strain>
    </source>
</reference>
<keyword evidence="3" id="KW-0436">Ligase</keyword>
<dbReference type="PANTHER" id="PTHR43767:SF12">
    <property type="entry name" value="AMP-DEPENDENT SYNTHETASE AND LIGASE"/>
    <property type="match status" value="1"/>
</dbReference>
<dbReference type="InterPro" id="IPR050237">
    <property type="entry name" value="ATP-dep_AMP-bd_enzyme"/>
</dbReference>